<keyword evidence="2" id="KW-1185">Reference proteome</keyword>
<name>A0A151N0E8_ALLMI</name>
<dbReference type="Proteomes" id="UP000050525">
    <property type="component" value="Unassembled WGS sequence"/>
</dbReference>
<comment type="caution">
    <text evidence="1">The sequence shown here is derived from an EMBL/GenBank/DDBJ whole genome shotgun (WGS) entry which is preliminary data.</text>
</comment>
<reference evidence="1 2" key="1">
    <citation type="journal article" date="2012" name="Genome Biol.">
        <title>Sequencing three crocodilian genomes to illuminate the evolution of archosaurs and amniotes.</title>
        <authorList>
            <person name="St John J.A."/>
            <person name="Braun E.L."/>
            <person name="Isberg S.R."/>
            <person name="Miles L.G."/>
            <person name="Chong A.Y."/>
            <person name="Gongora J."/>
            <person name="Dalzell P."/>
            <person name="Moran C."/>
            <person name="Bed'hom B."/>
            <person name="Abzhanov A."/>
            <person name="Burgess S.C."/>
            <person name="Cooksey A.M."/>
            <person name="Castoe T.A."/>
            <person name="Crawford N.G."/>
            <person name="Densmore L.D."/>
            <person name="Drew J.C."/>
            <person name="Edwards S.V."/>
            <person name="Faircloth B.C."/>
            <person name="Fujita M.K."/>
            <person name="Greenwold M.J."/>
            <person name="Hoffmann F.G."/>
            <person name="Howard J.M."/>
            <person name="Iguchi T."/>
            <person name="Janes D.E."/>
            <person name="Khan S.Y."/>
            <person name="Kohno S."/>
            <person name="de Koning A.J."/>
            <person name="Lance S.L."/>
            <person name="McCarthy F.M."/>
            <person name="McCormack J.E."/>
            <person name="Merchant M.E."/>
            <person name="Peterson D.G."/>
            <person name="Pollock D.D."/>
            <person name="Pourmand N."/>
            <person name="Raney B.J."/>
            <person name="Roessler K.A."/>
            <person name="Sanford J.R."/>
            <person name="Sawyer R.H."/>
            <person name="Schmidt C.J."/>
            <person name="Triplett E.W."/>
            <person name="Tuberville T.D."/>
            <person name="Venegas-Anaya M."/>
            <person name="Howard J.T."/>
            <person name="Jarvis E.D."/>
            <person name="Guillette L.J.Jr."/>
            <person name="Glenn T.C."/>
            <person name="Green R.E."/>
            <person name="Ray D.A."/>
        </authorList>
    </citation>
    <scope>NUCLEOTIDE SEQUENCE [LARGE SCALE GENOMIC DNA]</scope>
    <source>
        <strain evidence="1">KSC_2009_1</strain>
    </source>
</reference>
<dbReference type="AlphaFoldDB" id="A0A151N0E8"/>
<protein>
    <submittedName>
        <fullName evidence="1">Uncharacterized protein</fullName>
    </submittedName>
</protein>
<sequence>MYPGCSILNWGTGAPRGAIRPFEGGPSCERISRFIHLRKKKPNSTVSMQAAALKMYSKFTIMADNSLFASFHAMIMLLLFA</sequence>
<dbReference type="EMBL" id="AKHW03004278">
    <property type="protein sequence ID" value="KYO30281.1"/>
    <property type="molecule type" value="Genomic_DNA"/>
</dbReference>
<accession>A0A151N0E8</accession>
<organism evidence="1 2">
    <name type="scientific">Alligator mississippiensis</name>
    <name type="common">American alligator</name>
    <dbReference type="NCBI Taxonomy" id="8496"/>
    <lineage>
        <taxon>Eukaryota</taxon>
        <taxon>Metazoa</taxon>
        <taxon>Chordata</taxon>
        <taxon>Craniata</taxon>
        <taxon>Vertebrata</taxon>
        <taxon>Euteleostomi</taxon>
        <taxon>Archelosauria</taxon>
        <taxon>Archosauria</taxon>
        <taxon>Crocodylia</taxon>
        <taxon>Alligatoridae</taxon>
        <taxon>Alligatorinae</taxon>
        <taxon>Alligator</taxon>
    </lineage>
</organism>
<proteinExistence type="predicted"/>
<gene>
    <name evidence="1" type="ORF">Y1Q_0022482</name>
</gene>
<evidence type="ECO:0000313" key="2">
    <source>
        <dbReference type="Proteomes" id="UP000050525"/>
    </source>
</evidence>
<evidence type="ECO:0000313" key="1">
    <source>
        <dbReference type="EMBL" id="KYO30281.1"/>
    </source>
</evidence>